<dbReference type="PANTHER" id="PTHR47892:SF1">
    <property type="entry name" value="UNIVERSAL STRESS PROTEIN E"/>
    <property type="match status" value="1"/>
</dbReference>
<comment type="similarity">
    <text evidence="2">Belongs to the universal stress protein A family.</text>
</comment>
<name>F0SJD9_RUBBR</name>
<evidence type="ECO:0000259" key="5">
    <source>
        <dbReference type="Pfam" id="PF00582"/>
    </source>
</evidence>
<proteinExistence type="inferred from homology"/>
<dbReference type="InterPro" id="IPR006015">
    <property type="entry name" value="Universal_stress_UspA"/>
</dbReference>
<dbReference type="CDD" id="cd00293">
    <property type="entry name" value="USP-like"/>
    <property type="match status" value="1"/>
</dbReference>
<keyword evidence="3" id="KW-0963">Cytoplasm</keyword>
<comment type="subcellular location">
    <subcellularLocation>
        <location evidence="1">Cytoplasm</location>
    </subcellularLocation>
</comment>
<accession>F0SJD9</accession>
<reference evidence="7" key="1">
    <citation type="submission" date="2011-02" db="EMBL/GenBank/DDBJ databases">
        <title>The complete genome of Planctomyces brasiliensis DSM 5305.</title>
        <authorList>
            <person name="Lucas S."/>
            <person name="Copeland A."/>
            <person name="Lapidus A."/>
            <person name="Bruce D."/>
            <person name="Goodwin L."/>
            <person name="Pitluck S."/>
            <person name="Kyrpides N."/>
            <person name="Mavromatis K."/>
            <person name="Pagani I."/>
            <person name="Ivanova N."/>
            <person name="Ovchinnikova G."/>
            <person name="Lu M."/>
            <person name="Detter J.C."/>
            <person name="Han C."/>
            <person name="Land M."/>
            <person name="Hauser L."/>
            <person name="Markowitz V."/>
            <person name="Cheng J.-F."/>
            <person name="Hugenholtz P."/>
            <person name="Woyke T."/>
            <person name="Wu D."/>
            <person name="Tindall B."/>
            <person name="Pomrenke H.G."/>
            <person name="Brambilla E."/>
            <person name="Klenk H.-P."/>
            <person name="Eisen J.A."/>
        </authorList>
    </citation>
    <scope>NUCLEOTIDE SEQUENCE [LARGE SCALE GENOMIC DNA]</scope>
    <source>
        <strain evidence="7">ATCC 49424 / DSM 5305 / JCM 21570 / NBRC 103401 / IFAM 1448</strain>
    </source>
</reference>
<evidence type="ECO:0000256" key="1">
    <source>
        <dbReference type="ARBA" id="ARBA00004496"/>
    </source>
</evidence>
<protein>
    <submittedName>
        <fullName evidence="6">UspA domain-containing protein</fullName>
    </submittedName>
</protein>
<dbReference type="KEGG" id="pbs:Plabr_2111"/>
<gene>
    <name evidence="6" type="ordered locus">Plabr_2111</name>
</gene>
<dbReference type="STRING" id="756272.Plabr_2111"/>
<evidence type="ECO:0000256" key="4">
    <source>
        <dbReference type="ARBA" id="ARBA00037131"/>
    </source>
</evidence>
<dbReference type="AlphaFoldDB" id="F0SJD9"/>
<sequence>MVSFANILVGVDLSHGDRLVSEELSDHCENAVNRAIKLASSSGGELTFIAVIDISEQAMHLIEMHKSPEVSPVRDDASRVLQGLVDRAAEHGVKASFEIELGPSADGIIKDVLRKDRTLLIIGAKASPRLSQVLFGRTAVKLLRKCPCPVLVVKPGPDPILDNVLAADDFSDVAESVLDAAVKVAQLCDARLHVLHVEENVNDAKLASTGVPAEDLAKFREQQVTDARAKQADRLSRTDFRTLTQGSVTYIEMGPPVSVITEKLEEHQIDLLVMGTVGRSGLSALMMGNTAERLLNAVNCSLLAIKPEDFVCPVKA</sequence>
<keyword evidence="7" id="KW-1185">Reference proteome</keyword>
<dbReference type="PANTHER" id="PTHR47892">
    <property type="entry name" value="UNIVERSAL STRESS PROTEIN E"/>
    <property type="match status" value="1"/>
</dbReference>
<dbReference type="EMBL" id="CP002546">
    <property type="protein sequence ID" value="ADY59714.1"/>
    <property type="molecule type" value="Genomic_DNA"/>
</dbReference>
<dbReference type="PRINTS" id="PR01438">
    <property type="entry name" value="UNVRSLSTRESS"/>
</dbReference>
<dbReference type="Pfam" id="PF00582">
    <property type="entry name" value="Usp"/>
    <property type="match status" value="2"/>
</dbReference>
<dbReference type="Proteomes" id="UP000006860">
    <property type="component" value="Chromosome"/>
</dbReference>
<organism evidence="6 7">
    <name type="scientific">Rubinisphaera brasiliensis (strain ATCC 49424 / DSM 5305 / JCM 21570 / IAM 15109 / NBRC 103401 / IFAM 1448)</name>
    <name type="common">Planctomyces brasiliensis</name>
    <dbReference type="NCBI Taxonomy" id="756272"/>
    <lineage>
        <taxon>Bacteria</taxon>
        <taxon>Pseudomonadati</taxon>
        <taxon>Planctomycetota</taxon>
        <taxon>Planctomycetia</taxon>
        <taxon>Planctomycetales</taxon>
        <taxon>Planctomycetaceae</taxon>
        <taxon>Rubinisphaera</taxon>
    </lineage>
</organism>
<dbReference type="GO" id="GO:0005737">
    <property type="term" value="C:cytoplasm"/>
    <property type="evidence" value="ECO:0007669"/>
    <property type="project" value="UniProtKB-SubCell"/>
</dbReference>
<dbReference type="OrthoDB" id="239260at2"/>
<dbReference type="SUPFAM" id="SSF52402">
    <property type="entry name" value="Adenine nucleotide alpha hydrolases-like"/>
    <property type="match status" value="2"/>
</dbReference>
<evidence type="ECO:0000256" key="2">
    <source>
        <dbReference type="ARBA" id="ARBA00008791"/>
    </source>
</evidence>
<dbReference type="eggNOG" id="COG0589">
    <property type="taxonomic scope" value="Bacteria"/>
</dbReference>
<evidence type="ECO:0000313" key="6">
    <source>
        <dbReference type="EMBL" id="ADY59714.1"/>
    </source>
</evidence>
<dbReference type="HOGENOM" id="CLU_049301_1_1_0"/>
<feature type="domain" description="UspA" evidence="5">
    <location>
        <begin position="6"/>
        <end position="154"/>
    </location>
</feature>
<comment type="function">
    <text evidence="4">Required for resistance to DNA-damaging agents.</text>
</comment>
<feature type="domain" description="UspA" evidence="5">
    <location>
        <begin position="162"/>
        <end position="306"/>
    </location>
</feature>
<dbReference type="Gene3D" id="3.40.50.12370">
    <property type="match status" value="1"/>
</dbReference>
<dbReference type="InterPro" id="IPR006016">
    <property type="entry name" value="UspA"/>
</dbReference>
<evidence type="ECO:0000313" key="7">
    <source>
        <dbReference type="Proteomes" id="UP000006860"/>
    </source>
</evidence>
<evidence type="ECO:0000256" key="3">
    <source>
        <dbReference type="ARBA" id="ARBA00022490"/>
    </source>
</evidence>
<dbReference type="RefSeq" id="WP_013628439.1">
    <property type="nucleotide sequence ID" value="NC_015174.1"/>
</dbReference>